<reference evidence="4 5" key="1">
    <citation type="submission" date="2019-05" db="EMBL/GenBank/DDBJ databases">
        <title>Emergence of the Ug99 lineage of the wheat stem rust pathogen through somatic hybridization.</title>
        <authorList>
            <person name="Li F."/>
            <person name="Upadhyaya N.M."/>
            <person name="Sperschneider J."/>
            <person name="Matny O."/>
            <person name="Nguyen-Phuc H."/>
            <person name="Mago R."/>
            <person name="Raley C."/>
            <person name="Miller M.E."/>
            <person name="Silverstein K.A.T."/>
            <person name="Henningsen E."/>
            <person name="Hirsch C.D."/>
            <person name="Visser B."/>
            <person name="Pretorius Z.A."/>
            <person name="Steffenson B.J."/>
            <person name="Schwessinger B."/>
            <person name="Dodds P.N."/>
            <person name="Figueroa M."/>
        </authorList>
    </citation>
    <scope>NUCLEOTIDE SEQUENCE [LARGE SCALE GENOMIC DNA]</scope>
    <source>
        <strain evidence="3">21-0</strain>
        <strain evidence="2 5">Ug99</strain>
    </source>
</reference>
<feature type="compositionally biased region" description="Acidic residues" evidence="1">
    <location>
        <begin position="576"/>
        <end position="618"/>
    </location>
</feature>
<feature type="region of interest" description="Disordered" evidence="1">
    <location>
        <begin position="89"/>
        <end position="175"/>
    </location>
</feature>
<gene>
    <name evidence="3" type="ORF">PGT21_034802</name>
    <name evidence="2" type="ORF">PGTUg99_020457</name>
</gene>
<feature type="compositionally biased region" description="Polar residues" evidence="1">
    <location>
        <begin position="144"/>
        <end position="153"/>
    </location>
</feature>
<dbReference type="OrthoDB" id="2506660at2759"/>
<dbReference type="AlphaFoldDB" id="A0A5B0N7H6"/>
<feature type="compositionally biased region" description="Low complexity" evidence="1">
    <location>
        <begin position="154"/>
        <end position="168"/>
    </location>
</feature>
<dbReference type="EMBL" id="VDEP01000475">
    <property type="protein sequence ID" value="KAA1073016.1"/>
    <property type="molecule type" value="Genomic_DNA"/>
</dbReference>
<evidence type="ECO:0000313" key="4">
    <source>
        <dbReference type="Proteomes" id="UP000324748"/>
    </source>
</evidence>
<evidence type="ECO:0000313" key="2">
    <source>
        <dbReference type="EMBL" id="KAA1073016.1"/>
    </source>
</evidence>
<proteinExistence type="predicted"/>
<dbReference type="Proteomes" id="UP000324748">
    <property type="component" value="Unassembled WGS sequence"/>
</dbReference>
<feature type="compositionally biased region" description="Polar residues" evidence="1">
    <location>
        <begin position="89"/>
        <end position="131"/>
    </location>
</feature>
<name>A0A5B0N7H6_PUCGR</name>
<organism evidence="3 4">
    <name type="scientific">Puccinia graminis f. sp. tritici</name>
    <dbReference type="NCBI Taxonomy" id="56615"/>
    <lineage>
        <taxon>Eukaryota</taxon>
        <taxon>Fungi</taxon>
        <taxon>Dikarya</taxon>
        <taxon>Basidiomycota</taxon>
        <taxon>Pucciniomycotina</taxon>
        <taxon>Pucciniomycetes</taxon>
        <taxon>Pucciniales</taxon>
        <taxon>Pucciniaceae</taxon>
        <taxon>Puccinia</taxon>
    </lineage>
</organism>
<feature type="region of interest" description="Disordered" evidence="1">
    <location>
        <begin position="1"/>
        <end position="63"/>
    </location>
</feature>
<evidence type="ECO:0000313" key="3">
    <source>
        <dbReference type="EMBL" id="KAA1084722.1"/>
    </source>
</evidence>
<sequence length="618" mass="70317">MQSNRSTGYQPPHDPQYPNLNNCDYPNHSVSQSQQHQHRVDIEYDPNRLHPNRSPHPGFQQRSHTITQAISSGSVPFLAGINAQRRPQSILNSTSPAPSNQESSNPSSLNMGSAPSHVQSTQTPDHASSTDQLLLPPPLQLSQINPGTTTTLNSSETVPAVPPVAETPDGLTDDSEMEKYEQKTLRELRDLQHTHIFHKKLNQDVKIQAQKLYFDYQKKQHLLSLKYSRPFYLITKYLGQRRTRQKKSNWHIFRKTNPDAQKALHNTQNNIGERNKEVSKLYKQATQSNIPNGNGGPDGHPTTIEEAENAIEGSETFGKAWKSDPNLRKETRSWAEGVQEKLKELSDSFGVEGFLVLAGQDHRKPFFFQGGSIYGDQFLKGLIDEGDPMREFAIWTAGLKKIARKRKQPPNPLHSQLDNVVATQPLTKKMNLKKLAFENRDVCQGRLSLNHKYLSDVLGKMYKEVQTNSIKKDTRGWPGTDTEYRLAVFNRKLVVKDNPVGLKAEHLIDVPIKKLDIIMTWIVLRGLKNSWIELVEHQFDAPPKRTSEKTSLGKSSARKRKASEIEEEEQTRNDKEVDDEDDEDDGDYDDNEDDDSDDDDDDDEDDEEDNDDEEEDEE</sequence>
<evidence type="ECO:0000313" key="5">
    <source>
        <dbReference type="Proteomes" id="UP000325313"/>
    </source>
</evidence>
<feature type="compositionally biased region" description="Basic and acidic residues" evidence="1">
    <location>
        <begin position="38"/>
        <end position="48"/>
    </location>
</feature>
<dbReference type="EMBL" id="VSWC01000118">
    <property type="protein sequence ID" value="KAA1084722.1"/>
    <property type="molecule type" value="Genomic_DNA"/>
</dbReference>
<comment type="caution">
    <text evidence="3">The sequence shown here is derived from an EMBL/GenBank/DDBJ whole genome shotgun (WGS) entry which is preliminary data.</text>
</comment>
<keyword evidence="4" id="KW-1185">Reference proteome</keyword>
<evidence type="ECO:0000256" key="1">
    <source>
        <dbReference type="SAM" id="MobiDB-lite"/>
    </source>
</evidence>
<dbReference type="Proteomes" id="UP000325313">
    <property type="component" value="Unassembled WGS sequence"/>
</dbReference>
<accession>A0A5B0N7H6</accession>
<protein>
    <submittedName>
        <fullName evidence="3">Uncharacterized protein</fullName>
    </submittedName>
</protein>
<feature type="region of interest" description="Disordered" evidence="1">
    <location>
        <begin position="541"/>
        <end position="618"/>
    </location>
</feature>